<dbReference type="AlphaFoldDB" id="A0A5A8DZH4"/>
<feature type="region of interest" description="Disordered" evidence="2">
    <location>
        <begin position="151"/>
        <end position="175"/>
    </location>
</feature>
<dbReference type="SUPFAM" id="SSF52540">
    <property type="entry name" value="P-loop containing nucleoside triphosphate hydrolases"/>
    <property type="match status" value="1"/>
</dbReference>
<dbReference type="CDD" id="cd18793">
    <property type="entry name" value="SF2_C_SNF"/>
    <property type="match status" value="1"/>
</dbReference>
<feature type="region of interest" description="Disordered" evidence="2">
    <location>
        <begin position="718"/>
        <end position="797"/>
    </location>
</feature>
<feature type="domain" description="Helicase C-terminal" evidence="4">
    <location>
        <begin position="549"/>
        <end position="711"/>
    </location>
</feature>
<proteinExistence type="predicted"/>
<keyword evidence="1" id="KW-0378">Hydrolase</keyword>
<sequence length="851" mass="89546">MMKCTALVGSREERKAIILDLRQRPARHNIVVTSFSMLDDEGVVTALKDAVPSWQAIVVDEAHHLKNASTKRFQRVSDLEGEFRVLLTGTPVQNSVGEMLSLLRFAASDLFAGAVPETDAFVLNDGRAASDGWDIVVEAFVEELQALTEKHRDPEGVSVPTAADRTASATPAAKPAAATSSSAAAAAAAAAATTPVLPQSTADAPHRVAGDRPAVLDAPRGAPSSTSLIDTIRRIMQPFILQRTKADVSLGLPPKLSRVECIPMLPEQGKLYAAIVETLRLLAARRAAPASTGPTPATVSSASEASAKAGTPEPRGLPTSGPVDAASASAAERRRASCEAHRQRLLDGPFVGGVTSAVLAGSQSSLPGALMLMRRAAGHPALLRSVYPDKLALALVKAAHFLDRLRDAKADDPDATSAADDAVGRVKAIAAELGVGQTANRAGEIRFFAETGKLFGEDGDHDDAAPPGATQVTEAMRVRTALIPAASQVGPTPSLADLGAWAEGNRALAKEGEQVLGMSDFELSEQLCAFYPELDCWRLPDQYLLSSSKVRETLRRIQEVRARGSKVLVFSQFNIVLDILEAVLRAWGQSWLRLDGSTAAAERQERCDAFCSDPGVGVFLLTTRAGGLGLNLVAADTVILFDCDWNPQNDRQAEDRAHRMGQTRPVNVIRLASKGSIEERMLRVAESKRQLERVILDTPSQPSDKDILDAMMREELLGGGEPATGEPAGNASPAALPDEDGASASEPLPRKRPRMQSQVTAPATGTGGYCGLPPAGAKRGAPAARAATAAPPADSPRWSAKPLLVERSLIATPPCVAEAGVTAMRVHVLTPSPIAAASLGGADAKSSRGQR</sequence>
<dbReference type="PROSITE" id="PS51194">
    <property type="entry name" value="HELICASE_CTER"/>
    <property type="match status" value="1"/>
</dbReference>
<dbReference type="Pfam" id="PF00271">
    <property type="entry name" value="Helicase_C"/>
    <property type="match status" value="1"/>
</dbReference>
<dbReference type="InterPro" id="IPR027417">
    <property type="entry name" value="P-loop_NTPase"/>
</dbReference>
<protein>
    <recommendedName>
        <fullName evidence="7">Helicase</fullName>
    </recommendedName>
</protein>
<evidence type="ECO:0000256" key="2">
    <source>
        <dbReference type="SAM" id="MobiDB-lite"/>
    </source>
</evidence>
<dbReference type="SMART" id="SM00490">
    <property type="entry name" value="HELICc"/>
    <property type="match status" value="1"/>
</dbReference>
<evidence type="ECO:0008006" key="7">
    <source>
        <dbReference type="Google" id="ProtNLM"/>
    </source>
</evidence>
<feature type="compositionally biased region" description="Low complexity" evidence="2">
    <location>
        <begin position="289"/>
        <end position="302"/>
    </location>
</feature>
<dbReference type="InterPro" id="IPR049730">
    <property type="entry name" value="SNF2/RAD54-like_C"/>
</dbReference>
<dbReference type="Proteomes" id="UP000324907">
    <property type="component" value="Unassembled WGS sequence"/>
</dbReference>
<feature type="compositionally biased region" description="Low complexity" evidence="2">
    <location>
        <begin position="161"/>
        <end position="175"/>
    </location>
</feature>
<feature type="domain" description="Helicase ATP-binding" evidence="3">
    <location>
        <begin position="1"/>
        <end position="109"/>
    </location>
</feature>
<evidence type="ECO:0000313" key="5">
    <source>
        <dbReference type="EMBL" id="KAA0170579.1"/>
    </source>
</evidence>
<feature type="compositionally biased region" description="Low complexity" evidence="2">
    <location>
        <begin position="773"/>
        <end position="792"/>
    </location>
</feature>
<comment type="caution">
    <text evidence="5">The sequence shown here is derived from an EMBL/GenBank/DDBJ whole genome shotgun (WGS) entry which is preliminary data.</text>
</comment>
<feature type="region of interest" description="Disordered" evidence="2">
    <location>
        <begin position="289"/>
        <end position="336"/>
    </location>
</feature>
<evidence type="ECO:0000259" key="3">
    <source>
        <dbReference type="PROSITE" id="PS51192"/>
    </source>
</evidence>
<accession>A0A5A8DZH4</accession>
<evidence type="ECO:0000313" key="6">
    <source>
        <dbReference type="Proteomes" id="UP000324907"/>
    </source>
</evidence>
<reference evidence="5 6" key="1">
    <citation type="submission" date="2019-07" db="EMBL/GenBank/DDBJ databases">
        <title>Genomes of Cafeteria roenbergensis.</title>
        <authorList>
            <person name="Fischer M.G."/>
            <person name="Hackl T."/>
            <person name="Roman M."/>
        </authorList>
    </citation>
    <scope>NUCLEOTIDE SEQUENCE [LARGE SCALE GENOMIC DNA]</scope>
    <source>
        <strain evidence="5 6">RCC970-E3</strain>
    </source>
</reference>
<dbReference type="EMBL" id="VLTL01000012">
    <property type="protein sequence ID" value="KAA0170579.1"/>
    <property type="molecule type" value="Genomic_DNA"/>
</dbReference>
<dbReference type="PANTHER" id="PTHR10799">
    <property type="entry name" value="SNF2/RAD54 HELICASE FAMILY"/>
    <property type="match status" value="1"/>
</dbReference>
<evidence type="ECO:0000256" key="1">
    <source>
        <dbReference type="ARBA" id="ARBA00022801"/>
    </source>
</evidence>
<dbReference type="InterPro" id="IPR001650">
    <property type="entry name" value="Helicase_C-like"/>
</dbReference>
<name>A0A5A8DZH4_CAFRO</name>
<dbReference type="InterPro" id="IPR000330">
    <property type="entry name" value="SNF2_N"/>
</dbReference>
<dbReference type="InterPro" id="IPR038718">
    <property type="entry name" value="SNF2-like_sf"/>
</dbReference>
<dbReference type="GO" id="GO:0005524">
    <property type="term" value="F:ATP binding"/>
    <property type="evidence" value="ECO:0007669"/>
    <property type="project" value="InterPro"/>
</dbReference>
<feature type="region of interest" description="Disordered" evidence="2">
    <location>
        <begin position="196"/>
        <end position="223"/>
    </location>
</feature>
<dbReference type="Gene3D" id="3.40.50.300">
    <property type="entry name" value="P-loop containing nucleotide triphosphate hydrolases"/>
    <property type="match status" value="1"/>
</dbReference>
<organism evidence="5 6">
    <name type="scientific">Cafeteria roenbergensis</name>
    <name type="common">Marine flagellate</name>
    <dbReference type="NCBI Taxonomy" id="33653"/>
    <lineage>
        <taxon>Eukaryota</taxon>
        <taxon>Sar</taxon>
        <taxon>Stramenopiles</taxon>
        <taxon>Bigyra</taxon>
        <taxon>Opalozoa</taxon>
        <taxon>Bicosoecida</taxon>
        <taxon>Cafeteriaceae</taxon>
        <taxon>Cafeteria</taxon>
    </lineage>
</organism>
<dbReference type="InterPro" id="IPR014001">
    <property type="entry name" value="Helicase_ATP-bd"/>
</dbReference>
<dbReference type="PROSITE" id="PS51192">
    <property type="entry name" value="HELICASE_ATP_BIND_1"/>
    <property type="match status" value="1"/>
</dbReference>
<dbReference type="GO" id="GO:0016787">
    <property type="term" value="F:hydrolase activity"/>
    <property type="evidence" value="ECO:0007669"/>
    <property type="project" value="UniProtKB-KW"/>
</dbReference>
<dbReference type="Gene3D" id="3.40.50.10810">
    <property type="entry name" value="Tandem AAA-ATPase domain"/>
    <property type="match status" value="1"/>
</dbReference>
<dbReference type="Pfam" id="PF00176">
    <property type="entry name" value="SNF2-rel_dom"/>
    <property type="match status" value="1"/>
</dbReference>
<gene>
    <name evidence="5" type="ORF">FNF28_01341</name>
</gene>
<evidence type="ECO:0000259" key="4">
    <source>
        <dbReference type="PROSITE" id="PS51194"/>
    </source>
</evidence>